<accession>A0A9K3P3T8</accession>
<reference evidence="1" key="1">
    <citation type="journal article" date="2017" name="Nature">
        <title>The sunflower genome provides insights into oil metabolism, flowering and Asterid evolution.</title>
        <authorList>
            <person name="Badouin H."/>
            <person name="Gouzy J."/>
            <person name="Grassa C.J."/>
            <person name="Murat F."/>
            <person name="Staton S.E."/>
            <person name="Cottret L."/>
            <person name="Lelandais-Briere C."/>
            <person name="Owens G.L."/>
            <person name="Carrere S."/>
            <person name="Mayjonade B."/>
            <person name="Legrand L."/>
            <person name="Gill N."/>
            <person name="Kane N.C."/>
            <person name="Bowers J.E."/>
            <person name="Hubner S."/>
            <person name="Bellec A."/>
            <person name="Berard A."/>
            <person name="Berges H."/>
            <person name="Blanchet N."/>
            <person name="Boniface M.C."/>
            <person name="Brunel D."/>
            <person name="Catrice O."/>
            <person name="Chaidir N."/>
            <person name="Claudel C."/>
            <person name="Donnadieu C."/>
            <person name="Faraut T."/>
            <person name="Fievet G."/>
            <person name="Helmstetter N."/>
            <person name="King M."/>
            <person name="Knapp S.J."/>
            <person name="Lai Z."/>
            <person name="Le Paslier M.C."/>
            <person name="Lippi Y."/>
            <person name="Lorenzon L."/>
            <person name="Mandel J.R."/>
            <person name="Marage G."/>
            <person name="Marchand G."/>
            <person name="Marquand E."/>
            <person name="Bret-Mestries E."/>
            <person name="Morien E."/>
            <person name="Nambeesan S."/>
            <person name="Nguyen T."/>
            <person name="Pegot-Espagnet P."/>
            <person name="Pouilly N."/>
            <person name="Raftis F."/>
            <person name="Sallet E."/>
            <person name="Schiex T."/>
            <person name="Thomas J."/>
            <person name="Vandecasteele C."/>
            <person name="Vares D."/>
            <person name="Vear F."/>
            <person name="Vautrin S."/>
            <person name="Crespi M."/>
            <person name="Mangin B."/>
            <person name="Burke J.M."/>
            <person name="Salse J."/>
            <person name="Munos S."/>
            <person name="Vincourt P."/>
            <person name="Rieseberg L.H."/>
            <person name="Langlade N.B."/>
        </authorList>
    </citation>
    <scope>NUCLEOTIDE SEQUENCE</scope>
    <source>
        <tissue evidence="1">Leaves</tissue>
    </source>
</reference>
<sequence>MSLPLENSLVSLSSFTPLSSSRGHKSTSPIAPTVVVCGDAMLLPLRVA</sequence>
<gene>
    <name evidence="1" type="ORF">HanXRQr2_Chr01g0025821</name>
</gene>
<reference evidence="1" key="2">
    <citation type="submission" date="2020-06" db="EMBL/GenBank/DDBJ databases">
        <title>Helianthus annuus Genome sequencing and assembly Release 2.</title>
        <authorList>
            <person name="Gouzy J."/>
            <person name="Langlade N."/>
            <person name="Munos S."/>
        </authorList>
    </citation>
    <scope>NUCLEOTIDE SEQUENCE</scope>
    <source>
        <tissue evidence="1">Leaves</tissue>
    </source>
</reference>
<evidence type="ECO:0000313" key="2">
    <source>
        <dbReference type="Proteomes" id="UP000215914"/>
    </source>
</evidence>
<protein>
    <submittedName>
        <fullName evidence="1">Uncharacterized protein</fullName>
    </submittedName>
</protein>
<evidence type="ECO:0000313" key="1">
    <source>
        <dbReference type="EMBL" id="KAF5822380.1"/>
    </source>
</evidence>
<dbReference type="Proteomes" id="UP000215914">
    <property type="component" value="Unassembled WGS sequence"/>
</dbReference>
<dbReference type="Gramene" id="mRNA:HanXRQr2_Chr01g0025821">
    <property type="protein sequence ID" value="mRNA:HanXRQr2_Chr01g0025821"/>
    <property type="gene ID" value="HanXRQr2_Chr01g0025821"/>
</dbReference>
<name>A0A9K3P3T8_HELAN</name>
<proteinExistence type="predicted"/>
<dbReference type="AlphaFoldDB" id="A0A9K3P3T8"/>
<comment type="caution">
    <text evidence="1">The sequence shown here is derived from an EMBL/GenBank/DDBJ whole genome shotgun (WGS) entry which is preliminary data.</text>
</comment>
<organism evidence="1 2">
    <name type="scientific">Helianthus annuus</name>
    <name type="common">Common sunflower</name>
    <dbReference type="NCBI Taxonomy" id="4232"/>
    <lineage>
        <taxon>Eukaryota</taxon>
        <taxon>Viridiplantae</taxon>
        <taxon>Streptophyta</taxon>
        <taxon>Embryophyta</taxon>
        <taxon>Tracheophyta</taxon>
        <taxon>Spermatophyta</taxon>
        <taxon>Magnoliopsida</taxon>
        <taxon>eudicotyledons</taxon>
        <taxon>Gunneridae</taxon>
        <taxon>Pentapetalae</taxon>
        <taxon>asterids</taxon>
        <taxon>campanulids</taxon>
        <taxon>Asterales</taxon>
        <taxon>Asteraceae</taxon>
        <taxon>Asteroideae</taxon>
        <taxon>Heliantheae alliance</taxon>
        <taxon>Heliantheae</taxon>
        <taxon>Helianthus</taxon>
    </lineage>
</organism>
<dbReference type="EMBL" id="MNCJ02000316">
    <property type="protein sequence ID" value="KAF5822380.1"/>
    <property type="molecule type" value="Genomic_DNA"/>
</dbReference>
<keyword evidence="2" id="KW-1185">Reference proteome</keyword>